<comment type="caution">
    <text evidence="1">The sequence shown here is derived from an EMBL/GenBank/DDBJ whole genome shotgun (WGS) entry which is preliminary data.</text>
</comment>
<organism evidence="1 2">
    <name type="scientific">Gossypium arboreum</name>
    <name type="common">Tree cotton</name>
    <name type="synonym">Gossypium nanking</name>
    <dbReference type="NCBI Taxonomy" id="29729"/>
    <lineage>
        <taxon>Eukaryota</taxon>
        <taxon>Viridiplantae</taxon>
        <taxon>Streptophyta</taxon>
        <taxon>Embryophyta</taxon>
        <taxon>Tracheophyta</taxon>
        <taxon>Spermatophyta</taxon>
        <taxon>Magnoliopsida</taxon>
        <taxon>eudicotyledons</taxon>
        <taxon>Gunneridae</taxon>
        <taxon>Pentapetalae</taxon>
        <taxon>rosids</taxon>
        <taxon>malvids</taxon>
        <taxon>Malvales</taxon>
        <taxon>Malvaceae</taxon>
        <taxon>Malvoideae</taxon>
        <taxon>Gossypium</taxon>
    </lineage>
</organism>
<dbReference type="Proteomes" id="UP001358586">
    <property type="component" value="Chromosome 4"/>
</dbReference>
<accession>A0ABR0QCM9</accession>
<protein>
    <submittedName>
        <fullName evidence="1">Uncharacterized protein</fullName>
    </submittedName>
</protein>
<dbReference type="EMBL" id="JARKNE010000004">
    <property type="protein sequence ID" value="KAK5836811.1"/>
    <property type="molecule type" value="Genomic_DNA"/>
</dbReference>
<evidence type="ECO:0000313" key="1">
    <source>
        <dbReference type="EMBL" id="KAK5836811.1"/>
    </source>
</evidence>
<gene>
    <name evidence="1" type="ORF">PVK06_012612</name>
</gene>
<keyword evidence="2" id="KW-1185">Reference proteome</keyword>
<name>A0ABR0QCM9_GOSAR</name>
<proteinExistence type="predicted"/>
<evidence type="ECO:0000313" key="2">
    <source>
        <dbReference type="Proteomes" id="UP001358586"/>
    </source>
</evidence>
<reference evidence="1 2" key="1">
    <citation type="submission" date="2023-03" db="EMBL/GenBank/DDBJ databases">
        <title>WGS of Gossypium arboreum.</title>
        <authorList>
            <person name="Yu D."/>
        </authorList>
    </citation>
    <scope>NUCLEOTIDE SEQUENCE [LARGE SCALE GENOMIC DNA]</scope>
    <source>
        <tissue evidence="1">Leaf</tissue>
    </source>
</reference>
<sequence>MVLRDTHVSPLVQGGNNHTRRRSSLVGAFYQWRSSNRAWKSAQSVRCEPPTVVLATRFIPSCKYAKWYFKNELVYIYQGEYILIPEHTQLEFTRWHKTGTRPHCNRVPPYRNIDSFSNTDHEPEYEASEKTSHTFHLNPPPFEEIFGEDLEP</sequence>